<feature type="repeat" description="WD" evidence="6">
    <location>
        <begin position="161"/>
        <end position="196"/>
    </location>
</feature>
<evidence type="ECO:0000256" key="3">
    <source>
        <dbReference type="ARBA" id="ARBA00022737"/>
    </source>
</evidence>
<feature type="non-terminal residue" evidence="7">
    <location>
        <position position="358"/>
    </location>
</feature>
<reference evidence="7 8" key="1">
    <citation type="journal article" date="2010" name="Nature">
        <title>Genome sequencing and analysis of the model grass Brachypodium distachyon.</title>
        <authorList>
            <consortium name="International Brachypodium Initiative"/>
        </authorList>
    </citation>
    <scope>NUCLEOTIDE SEQUENCE [LARGE SCALE GENOMIC DNA]</scope>
    <source>
        <strain evidence="7 8">Bd21</strain>
    </source>
</reference>
<dbReference type="Gramene" id="PNT70216">
    <property type="protein sequence ID" value="PNT70216"/>
    <property type="gene ID" value="BRADI_2g07820v3"/>
</dbReference>
<dbReference type="STRING" id="15368.A0A2K2D7G1"/>
<dbReference type="GO" id="GO:0031507">
    <property type="term" value="P:heterochromatin formation"/>
    <property type="evidence" value="ECO:0000318"/>
    <property type="project" value="GO_Central"/>
</dbReference>
<reference evidence="7" key="2">
    <citation type="submission" date="2017-06" db="EMBL/GenBank/DDBJ databases">
        <title>WGS assembly of Brachypodium distachyon.</title>
        <authorList>
            <consortium name="The International Brachypodium Initiative"/>
            <person name="Lucas S."/>
            <person name="Harmon-Smith M."/>
            <person name="Lail K."/>
            <person name="Tice H."/>
            <person name="Grimwood J."/>
            <person name="Bruce D."/>
            <person name="Barry K."/>
            <person name="Shu S."/>
            <person name="Lindquist E."/>
            <person name="Wang M."/>
            <person name="Pitluck S."/>
            <person name="Vogel J.P."/>
            <person name="Garvin D.F."/>
            <person name="Mockler T.C."/>
            <person name="Schmutz J."/>
            <person name="Rokhsar D."/>
            <person name="Bevan M.W."/>
        </authorList>
    </citation>
    <scope>NUCLEOTIDE SEQUENCE</scope>
    <source>
        <strain evidence="7">Bd21</strain>
    </source>
</reference>
<name>A0A2K2D7G1_BRADI</name>
<dbReference type="InParanoid" id="A0A2K2D7G1"/>
<dbReference type="Proteomes" id="UP000008810">
    <property type="component" value="Chromosome 2"/>
</dbReference>
<evidence type="ECO:0000313" key="9">
    <source>
        <dbReference type="Proteomes" id="UP000008810"/>
    </source>
</evidence>
<dbReference type="PROSITE" id="PS50294">
    <property type="entry name" value="WD_REPEATS_REGION"/>
    <property type="match status" value="2"/>
</dbReference>
<dbReference type="GO" id="GO:0035098">
    <property type="term" value="C:ESC/E(Z) complex"/>
    <property type="evidence" value="ECO:0000318"/>
    <property type="project" value="GO_Central"/>
</dbReference>
<dbReference type="GO" id="GO:0000122">
    <property type="term" value="P:negative regulation of transcription by RNA polymerase II"/>
    <property type="evidence" value="ECO:0000318"/>
    <property type="project" value="GO_Central"/>
</dbReference>
<dbReference type="PROSITE" id="PS00678">
    <property type="entry name" value="WD_REPEATS_1"/>
    <property type="match status" value="1"/>
</dbReference>
<keyword evidence="4" id="KW-0805">Transcription regulation</keyword>
<organism evidence="7">
    <name type="scientific">Brachypodium distachyon</name>
    <name type="common">Purple false brome</name>
    <name type="synonym">Trachynia distachya</name>
    <dbReference type="NCBI Taxonomy" id="15368"/>
    <lineage>
        <taxon>Eukaryota</taxon>
        <taxon>Viridiplantae</taxon>
        <taxon>Streptophyta</taxon>
        <taxon>Embryophyta</taxon>
        <taxon>Tracheophyta</taxon>
        <taxon>Spermatophyta</taxon>
        <taxon>Magnoliopsida</taxon>
        <taxon>Liliopsida</taxon>
        <taxon>Poales</taxon>
        <taxon>Poaceae</taxon>
        <taxon>BOP clade</taxon>
        <taxon>Pooideae</taxon>
        <taxon>Stipodae</taxon>
        <taxon>Brachypodieae</taxon>
        <taxon>Brachypodium</taxon>
    </lineage>
</organism>
<dbReference type="PANTHER" id="PTHR10253">
    <property type="entry name" value="POLYCOMB PROTEIN"/>
    <property type="match status" value="1"/>
</dbReference>
<dbReference type="InterPro" id="IPR020472">
    <property type="entry name" value="WD40_PAC1"/>
</dbReference>
<protein>
    <submittedName>
        <fullName evidence="7 8">Uncharacterized protein</fullName>
    </submittedName>
</protein>
<gene>
    <name evidence="7" type="ORF">BRADI_2g07820v3</name>
</gene>
<dbReference type="Pfam" id="PF00400">
    <property type="entry name" value="WD40"/>
    <property type="match status" value="3"/>
</dbReference>
<dbReference type="InterPro" id="IPR036322">
    <property type="entry name" value="WD40_repeat_dom_sf"/>
</dbReference>
<dbReference type="EMBL" id="CM000881">
    <property type="protein sequence ID" value="PNT70216.1"/>
    <property type="molecule type" value="Genomic_DNA"/>
</dbReference>
<dbReference type="InterPro" id="IPR051243">
    <property type="entry name" value="PcG_WD-repeat"/>
</dbReference>
<keyword evidence="5" id="KW-0804">Transcription</keyword>
<feature type="repeat" description="WD" evidence="6">
    <location>
        <begin position="115"/>
        <end position="157"/>
    </location>
</feature>
<accession>A0A2K2D7G1</accession>
<evidence type="ECO:0000256" key="5">
    <source>
        <dbReference type="ARBA" id="ARBA00023163"/>
    </source>
</evidence>
<dbReference type="SMART" id="SM00320">
    <property type="entry name" value="WD40"/>
    <property type="match status" value="5"/>
</dbReference>
<evidence type="ECO:0000313" key="8">
    <source>
        <dbReference type="EnsemblPlants" id="PNT70216"/>
    </source>
</evidence>
<dbReference type="PROSITE" id="PS50082">
    <property type="entry name" value="WD_REPEATS_2"/>
    <property type="match status" value="2"/>
</dbReference>
<keyword evidence="2 6" id="KW-0853">WD repeat</keyword>
<keyword evidence="3" id="KW-0677">Repeat</keyword>
<dbReference type="Gene3D" id="2.130.10.10">
    <property type="entry name" value="YVTN repeat-like/Quinoprotein amine dehydrogenase"/>
    <property type="match status" value="1"/>
</dbReference>
<dbReference type="OrthoDB" id="7318948at2759"/>
<keyword evidence="9" id="KW-1185">Reference proteome</keyword>
<comment type="similarity">
    <text evidence="1">Belongs to the WD repeat ESC family.</text>
</comment>
<dbReference type="SUPFAM" id="SSF50978">
    <property type="entry name" value="WD40 repeat-like"/>
    <property type="match status" value="1"/>
</dbReference>
<dbReference type="EnsemblPlants" id="PNT70216">
    <property type="protein sequence ID" value="PNT70216"/>
    <property type="gene ID" value="BRADI_2g07820v3"/>
</dbReference>
<dbReference type="AlphaFoldDB" id="A0A2K2D7G1"/>
<evidence type="ECO:0000313" key="7">
    <source>
        <dbReference type="EMBL" id="PNT70216.1"/>
    </source>
</evidence>
<dbReference type="InterPro" id="IPR001680">
    <property type="entry name" value="WD40_rpt"/>
</dbReference>
<dbReference type="PRINTS" id="PR00320">
    <property type="entry name" value="GPROTEINBRPT"/>
</dbReference>
<evidence type="ECO:0000256" key="6">
    <source>
        <dbReference type="PROSITE-ProRule" id="PRU00221"/>
    </source>
</evidence>
<evidence type="ECO:0000256" key="1">
    <source>
        <dbReference type="ARBA" id="ARBA00008075"/>
    </source>
</evidence>
<evidence type="ECO:0000256" key="2">
    <source>
        <dbReference type="ARBA" id="ARBA00022574"/>
    </source>
</evidence>
<sequence>MGPPRRNSSHQQEYKLRMKHTEGNYPLYAISFNFIDSRYYNVFATVGTNRVTIYRGLPDGNLALLQAYNDEDKDEEFFTLSWAADLVGSPLLVAAGNNGIIQVINCGTGKLLKTLVGHGGSIYEIRTHPRNPSLIISASKDESVRLWNVHTGICILIFAGLAGHQNAVLSVDFHPYDMHHIASCGMDNTIKIWSMKEFWPYVEKSFTWADLPSKFPTKYVQLPLMSAVVHSHFVDCTRWLGDFILSKGVDNEIVLWQPKINGENPIELSIINVLQKYPVPNSDILFVKFSCDFHFSHLAIGNREGKIYVWEVQASPPVLVAELSNRQCKEIIRHTAMSFDGSMILACSQDGSIYRWDK</sequence>
<dbReference type="InterPro" id="IPR019775">
    <property type="entry name" value="WD40_repeat_CS"/>
</dbReference>
<reference evidence="8" key="3">
    <citation type="submission" date="2018-08" db="UniProtKB">
        <authorList>
            <consortium name="EnsemblPlants"/>
        </authorList>
    </citation>
    <scope>IDENTIFICATION</scope>
    <source>
        <strain evidence="8">cv. Bd21</strain>
    </source>
</reference>
<evidence type="ECO:0000256" key="4">
    <source>
        <dbReference type="ARBA" id="ARBA00023015"/>
    </source>
</evidence>
<dbReference type="ExpressionAtlas" id="A0A2K2D7G1">
    <property type="expression patterns" value="baseline"/>
</dbReference>
<proteinExistence type="inferred from homology"/>
<dbReference type="InterPro" id="IPR015943">
    <property type="entry name" value="WD40/YVTN_repeat-like_dom_sf"/>
</dbReference>